<dbReference type="Gene3D" id="3.20.20.70">
    <property type="entry name" value="Aldolase class I"/>
    <property type="match status" value="1"/>
</dbReference>
<name>A0ABS5H7G9_9GAMM</name>
<proteinExistence type="predicted"/>
<sequence>MTRPFIMVAPNGARRGKEANASLPITIPEMVTTAVSCHQAGADALHLHVRDDNGGHSLDVGLYREATSELLRVVPTLEVQITTEAAGIFDVPAQYHCLRELKPKWASVSIREMARDMSLAPKVYDLCADNNTKIQHILYNTDDIALLLDWQKQGIVKADQDSVLFVLGRYTQGQVSSPDDLTPFRQALPDIKHWMVCAFGPDEHNCLAQAARQGGAVRVGFENSLMSPDGTPHADNAASITALIHTIEQLKPA</sequence>
<comment type="caution">
    <text evidence="5">The sequence shown here is derived from an EMBL/GenBank/DDBJ whole genome shotgun (WGS) entry which is preliminary data.</text>
</comment>
<keyword evidence="6" id="KW-1185">Reference proteome</keyword>
<evidence type="ECO:0000313" key="5">
    <source>
        <dbReference type="EMBL" id="MBR7887648.1"/>
    </source>
</evidence>
<keyword evidence="2" id="KW-0808">Transferase</keyword>
<gene>
    <name evidence="5" type="ORF">J9B83_01750</name>
</gene>
<dbReference type="PANTHER" id="PTHR37418">
    <property type="entry name" value="3-KETO-5-AMINOHEXANOATE CLEAVAGE ENZYME-RELATED"/>
    <property type="match status" value="1"/>
</dbReference>
<protein>
    <submittedName>
        <fullName evidence="5">3-keto-5-aminohexanoate cleavage protein</fullName>
    </submittedName>
</protein>
<reference evidence="5 6" key="1">
    <citation type="submission" date="2021-04" db="EMBL/GenBank/DDBJ databases">
        <authorList>
            <person name="Sun C."/>
        </authorList>
    </citation>
    <scope>NUCLEOTIDE SEQUENCE [LARGE SCALE GENOMIC DNA]</scope>
    <source>
        <strain evidence="5 6">A79</strain>
    </source>
</reference>
<dbReference type="PANTHER" id="PTHR37418:SF2">
    <property type="entry name" value="3-KETO-5-AMINOHEXANOATE CLEAVAGE ENZYME"/>
    <property type="match status" value="1"/>
</dbReference>
<dbReference type="Proteomes" id="UP000679722">
    <property type="component" value="Unassembled WGS sequence"/>
</dbReference>
<evidence type="ECO:0000256" key="2">
    <source>
        <dbReference type="ARBA" id="ARBA00022679"/>
    </source>
</evidence>
<dbReference type="InterPro" id="IPR013785">
    <property type="entry name" value="Aldolase_TIM"/>
</dbReference>
<reference evidence="6" key="2">
    <citation type="submission" date="2023-07" db="EMBL/GenBank/DDBJ databases">
        <title>Marinomonas vulgaris A79, complete genome.</title>
        <authorList>
            <person name="Ying J.-J."/>
        </authorList>
    </citation>
    <scope>NUCLEOTIDE SEQUENCE [LARGE SCALE GENOMIC DNA]</scope>
    <source>
        <strain evidence="6">A79</strain>
    </source>
</reference>
<evidence type="ECO:0000313" key="6">
    <source>
        <dbReference type="Proteomes" id="UP000679722"/>
    </source>
</evidence>
<evidence type="ECO:0000256" key="4">
    <source>
        <dbReference type="ARBA" id="ARBA00022833"/>
    </source>
</evidence>
<comment type="cofactor">
    <cofactor evidence="1">
        <name>Zn(2+)</name>
        <dbReference type="ChEBI" id="CHEBI:29105"/>
    </cofactor>
</comment>
<dbReference type="Pfam" id="PF05853">
    <property type="entry name" value="BKACE"/>
    <property type="match status" value="1"/>
</dbReference>
<evidence type="ECO:0000256" key="3">
    <source>
        <dbReference type="ARBA" id="ARBA00022723"/>
    </source>
</evidence>
<keyword evidence="3" id="KW-0479">Metal-binding</keyword>
<keyword evidence="4" id="KW-0862">Zinc</keyword>
<evidence type="ECO:0000256" key="1">
    <source>
        <dbReference type="ARBA" id="ARBA00001947"/>
    </source>
</evidence>
<accession>A0ABS5H7G9</accession>
<dbReference type="EMBL" id="JAGSSV010000001">
    <property type="protein sequence ID" value="MBR7887648.1"/>
    <property type="molecule type" value="Genomic_DNA"/>
</dbReference>
<organism evidence="5 6">
    <name type="scientific">Marinomonas vulgaris</name>
    <dbReference type="NCBI Taxonomy" id="2823372"/>
    <lineage>
        <taxon>Bacteria</taxon>
        <taxon>Pseudomonadati</taxon>
        <taxon>Pseudomonadota</taxon>
        <taxon>Gammaproteobacteria</taxon>
        <taxon>Oceanospirillales</taxon>
        <taxon>Oceanospirillaceae</taxon>
        <taxon>Marinomonas</taxon>
    </lineage>
</organism>
<dbReference type="RefSeq" id="WP_211534993.1">
    <property type="nucleotide sequence ID" value="NZ_JAGSSV010000001.1"/>
</dbReference>
<dbReference type="InterPro" id="IPR008567">
    <property type="entry name" value="BKACE"/>
</dbReference>